<accession>A0A137NQS3</accession>
<feature type="compositionally biased region" description="Basic and acidic residues" evidence="1">
    <location>
        <begin position="162"/>
        <end position="172"/>
    </location>
</feature>
<reference evidence="2 3" key="1">
    <citation type="journal article" date="2015" name="Genome Biol. Evol.">
        <title>Phylogenomic analyses indicate that early fungi evolved digesting cell walls of algal ancestors of land plants.</title>
        <authorList>
            <person name="Chang Y."/>
            <person name="Wang S."/>
            <person name="Sekimoto S."/>
            <person name="Aerts A.L."/>
            <person name="Choi C."/>
            <person name="Clum A."/>
            <person name="LaButti K.M."/>
            <person name="Lindquist E.A."/>
            <person name="Yee Ngan C."/>
            <person name="Ohm R.A."/>
            <person name="Salamov A.A."/>
            <person name="Grigoriev I.V."/>
            <person name="Spatafora J.W."/>
            <person name="Berbee M.L."/>
        </authorList>
    </citation>
    <scope>NUCLEOTIDE SEQUENCE [LARGE SCALE GENOMIC DNA]</scope>
    <source>
        <strain evidence="2 3">NRRL 28638</strain>
    </source>
</reference>
<organism evidence="2 3">
    <name type="scientific">Conidiobolus coronatus (strain ATCC 28846 / CBS 209.66 / NRRL 28638)</name>
    <name type="common">Delacroixia coronata</name>
    <dbReference type="NCBI Taxonomy" id="796925"/>
    <lineage>
        <taxon>Eukaryota</taxon>
        <taxon>Fungi</taxon>
        <taxon>Fungi incertae sedis</taxon>
        <taxon>Zoopagomycota</taxon>
        <taxon>Entomophthoromycotina</taxon>
        <taxon>Entomophthoromycetes</taxon>
        <taxon>Entomophthorales</taxon>
        <taxon>Ancylistaceae</taxon>
        <taxon>Conidiobolus</taxon>
    </lineage>
</organism>
<feature type="compositionally biased region" description="Polar residues" evidence="1">
    <location>
        <begin position="133"/>
        <end position="157"/>
    </location>
</feature>
<feature type="compositionally biased region" description="Low complexity" evidence="1">
    <location>
        <begin position="92"/>
        <end position="123"/>
    </location>
</feature>
<evidence type="ECO:0000256" key="1">
    <source>
        <dbReference type="SAM" id="MobiDB-lite"/>
    </source>
</evidence>
<feature type="region of interest" description="Disordered" evidence="1">
    <location>
        <begin position="87"/>
        <end position="172"/>
    </location>
</feature>
<dbReference type="Proteomes" id="UP000070444">
    <property type="component" value="Unassembled WGS sequence"/>
</dbReference>
<keyword evidence="3" id="KW-1185">Reference proteome</keyword>
<dbReference type="EMBL" id="KQ964998">
    <property type="protein sequence ID" value="KXN65062.1"/>
    <property type="molecule type" value="Genomic_DNA"/>
</dbReference>
<gene>
    <name evidence="2" type="ORF">CONCODRAFT_13482</name>
</gene>
<sequence>QQKPQQNEQKNNPARKQPARASFDSDKSKGISKQNSNTKHNLKAAQPTIINPRQPTRVFKPDIISMRPGTPVYRNPASIKMAQNVKAGPIQPAKATKPNTTKPNTNKPNTNKPNTNPTTNPKKNTNDPKKQSSRPATNPHNEYNHSELSNSTQNYKGSNALVKDEMPKNSCRKVRESRQMRVNDLKKRVDCTRRKFAAMRLSEALTRVSIIHATTKNNSKIDTLAQSVECGLEEKAKNDHEFFKKFIIDKKNTELLDDKKYTAFGAVHNGDYWVMTIGED</sequence>
<feature type="region of interest" description="Disordered" evidence="1">
    <location>
        <begin position="1"/>
        <end position="74"/>
    </location>
</feature>
<evidence type="ECO:0000313" key="2">
    <source>
        <dbReference type="EMBL" id="KXN65062.1"/>
    </source>
</evidence>
<protein>
    <submittedName>
        <fullName evidence="2">Uncharacterized protein</fullName>
    </submittedName>
</protein>
<feature type="compositionally biased region" description="Low complexity" evidence="1">
    <location>
        <begin position="1"/>
        <end position="12"/>
    </location>
</feature>
<dbReference type="AlphaFoldDB" id="A0A137NQS3"/>
<proteinExistence type="predicted"/>
<feature type="non-terminal residue" evidence="2">
    <location>
        <position position="1"/>
    </location>
</feature>
<evidence type="ECO:0000313" key="3">
    <source>
        <dbReference type="Proteomes" id="UP000070444"/>
    </source>
</evidence>
<name>A0A137NQS3_CONC2</name>